<protein>
    <submittedName>
        <fullName evidence="3">Uncharacterized protein</fullName>
    </submittedName>
</protein>
<sequence length="607" mass="61680">MARGASAGPKLLFRQGGSWQKLASLAFAYDFGAAPISALFWTPSARILDGNGLLVLGSQDGTVWVLDSTGTLLARSEATGVVAAITGLTAWFQPGILAVVGADAAGRVTAHAIGLDKLSAATASRWPVSLDVVAEVSLERPSLESAARGHVVMRVLPGRVGKRRGPVQPGMLAAGPVRLGLTVCPAAAAEGADSTESPCAVHELVATLRLTGPSELRGGLECADPLLSSPQQACRAPQSLPSPGLAFLPHGILTETGDIVFLGPGPVQHSPCDLDFAQPQAFAEDGELGRALPVVAAASTARGDGLFVLSHSGQVLRRVSAGRGRNCSTAGAPVRLRPGLGAARALAIVGGDVVVAAGDDGLALFNVSDAQRPDCRGGCSPHLIAEVSAPDLASSVASATGKAAGSRAALAAVAGSEAGRLAASLDGGRLLAAFHVLSASTVRPPAPPVPSWVHTALQTLQGIGLLIVVGVIVFRARSRRGIRQEEQRLRKAEGLDVPSIDRLQAFEAALAGRGGAGRRRRGGGRLGDDEPGSSGAGPGRARLLRPPARTPRHEPAADEGQARDAGTVEDADGAAHRGRVPAVSFSLSDGSDDDALLPARLRALALS</sequence>
<evidence type="ECO:0000256" key="1">
    <source>
        <dbReference type="SAM" id="MobiDB-lite"/>
    </source>
</evidence>
<keyword evidence="4" id="KW-1185">Reference proteome</keyword>
<keyword evidence="2" id="KW-0812">Transmembrane</keyword>
<proteinExistence type="predicted"/>
<dbReference type="AlphaFoldDB" id="A0AAD9IEL9"/>
<feature type="transmembrane region" description="Helical" evidence="2">
    <location>
        <begin position="452"/>
        <end position="474"/>
    </location>
</feature>
<gene>
    <name evidence="3" type="ORF">QBZ16_005137</name>
</gene>
<reference evidence="3" key="1">
    <citation type="submission" date="2021-01" db="EMBL/GenBank/DDBJ databases">
        <authorList>
            <person name="Eckstrom K.M.E."/>
        </authorList>
    </citation>
    <scope>NUCLEOTIDE SEQUENCE</scope>
    <source>
        <strain evidence="3">UVCC 0001</strain>
    </source>
</reference>
<comment type="caution">
    <text evidence="3">The sequence shown here is derived from an EMBL/GenBank/DDBJ whole genome shotgun (WGS) entry which is preliminary data.</text>
</comment>
<dbReference type="SUPFAM" id="SSF69322">
    <property type="entry name" value="Tricorn protease domain 2"/>
    <property type="match status" value="1"/>
</dbReference>
<keyword evidence="2" id="KW-0472">Membrane</keyword>
<evidence type="ECO:0000313" key="3">
    <source>
        <dbReference type="EMBL" id="KAK2076909.1"/>
    </source>
</evidence>
<name>A0AAD9IEL9_PROWI</name>
<dbReference type="EMBL" id="JASFZW010000008">
    <property type="protein sequence ID" value="KAK2076909.1"/>
    <property type="molecule type" value="Genomic_DNA"/>
</dbReference>
<keyword evidence="2" id="KW-1133">Transmembrane helix</keyword>
<evidence type="ECO:0000313" key="4">
    <source>
        <dbReference type="Proteomes" id="UP001255856"/>
    </source>
</evidence>
<organism evidence="3 4">
    <name type="scientific">Prototheca wickerhamii</name>
    <dbReference type="NCBI Taxonomy" id="3111"/>
    <lineage>
        <taxon>Eukaryota</taxon>
        <taxon>Viridiplantae</taxon>
        <taxon>Chlorophyta</taxon>
        <taxon>core chlorophytes</taxon>
        <taxon>Trebouxiophyceae</taxon>
        <taxon>Chlorellales</taxon>
        <taxon>Chlorellaceae</taxon>
        <taxon>Prototheca</taxon>
    </lineage>
</organism>
<feature type="compositionally biased region" description="Basic and acidic residues" evidence="1">
    <location>
        <begin position="551"/>
        <end position="562"/>
    </location>
</feature>
<evidence type="ECO:0000256" key="2">
    <source>
        <dbReference type="SAM" id="Phobius"/>
    </source>
</evidence>
<dbReference type="Proteomes" id="UP001255856">
    <property type="component" value="Unassembled WGS sequence"/>
</dbReference>
<accession>A0AAD9IEL9</accession>
<feature type="region of interest" description="Disordered" evidence="1">
    <location>
        <begin position="512"/>
        <end position="579"/>
    </location>
</feature>